<reference evidence="1" key="1">
    <citation type="submission" date="2021-06" db="EMBL/GenBank/DDBJ databases">
        <authorList>
            <person name="Kallberg Y."/>
            <person name="Tangrot J."/>
            <person name="Rosling A."/>
        </authorList>
    </citation>
    <scope>NUCLEOTIDE SEQUENCE</scope>
    <source>
        <strain evidence="1">AU212A</strain>
    </source>
</reference>
<sequence>MKVALYVQKLVPGAKSKYPELEVKHTTTTQHLPETYNKEQSKFLFLILYKYHSYDYPLSLICNMNKTAVSFNITNATTIEEKVTKTISIVSTEHERSMFTVVLACLADGTKLLPLIIFKLVKVLRKEFPNNVIVRVNSSG</sequence>
<accession>A0ACA9K0S0</accession>
<keyword evidence="2" id="KW-1185">Reference proteome</keyword>
<evidence type="ECO:0000313" key="1">
    <source>
        <dbReference type="EMBL" id="CAG8445289.1"/>
    </source>
</evidence>
<gene>
    <name evidence="1" type="ORF">SCALOS_LOCUS888</name>
</gene>
<dbReference type="EMBL" id="CAJVPM010000479">
    <property type="protein sequence ID" value="CAG8445289.1"/>
    <property type="molecule type" value="Genomic_DNA"/>
</dbReference>
<organism evidence="1 2">
    <name type="scientific">Scutellospora calospora</name>
    <dbReference type="NCBI Taxonomy" id="85575"/>
    <lineage>
        <taxon>Eukaryota</taxon>
        <taxon>Fungi</taxon>
        <taxon>Fungi incertae sedis</taxon>
        <taxon>Mucoromycota</taxon>
        <taxon>Glomeromycotina</taxon>
        <taxon>Glomeromycetes</taxon>
        <taxon>Diversisporales</taxon>
        <taxon>Gigasporaceae</taxon>
        <taxon>Scutellospora</taxon>
    </lineage>
</organism>
<comment type="caution">
    <text evidence="1">The sequence shown here is derived from an EMBL/GenBank/DDBJ whole genome shotgun (WGS) entry which is preliminary data.</text>
</comment>
<proteinExistence type="predicted"/>
<name>A0ACA9K0S0_9GLOM</name>
<protein>
    <submittedName>
        <fullName evidence="1">1682_t:CDS:1</fullName>
    </submittedName>
</protein>
<evidence type="ECO:0000313" key="2">
    <source>
        <dbReference type="Proteomes" id="UP000789860"/>
    </source>
</evidence>
<dbReference type="Proteomes" id="UP000789860">
    <property type="component" value="Unassembled WGS sequence"/>
</dbReference>